<dbReference type="SMR" id="A0A314L0S9"/>
<feature type="coiled-coil region" evidence="3">
    <location>
        <begin position="67"/>
        <end position="122"/>
    </location>
</feature>
<dbReference type="PANTHER" id="PTHR32054:SF9">
    <property type="entry name" value="OS04G0116200 PROTEIN"/>
    <property type="match status" value="1"/>
</dbReference>
<evidence type="ECO:0000313" key="4">
    <source>
        <dbReference type="EMBL" id="OIT35072.1"/>
    </source>
</evidence>
<evidence type="ECO:0000256" key="1">
    <source>
        <dbReference type="ARBA" id="ARBA00005485"/>
    </source>
</evidence>
<accession>A0A314L0S9</accession>
<keyword evidence="2 3" id="KW-0175">Coiled coil</keyword>
<dbReference type="EMBL" id="MJEQ01000613">
    <property type="protein sequence ID" value="OIT35072.1"/>
    <property type="molecule type" value="Genomic_DNA"/>
</dbReference>
<reference evidence="4" key="1">
    <citation type="submission" date="2016-11" db="EMBL/GenBank/DDBJ databases">
        <title>The genome of Nicotiana attenuata.</title>
        <authorList>
            <person name="Xu S."/>
            <person name="Brockmoeller T."/>
            <person name="Gaquerel E."/>
            <person name="Navarro A."/>
            <person name="Kuhl H."/>
            <person name="Gase K."/>
            <person name="Ling Z."/>
            <person name="Zhou W."/>
            <person name="Kreitzer C."/>
            <person name="Stanke M."/>
            <person name="Tang H."/>
            <person name="Lyons E."/>
            <person name="Pandey P."/>
            <person name="Pandey S.P."/>
            <person name="Timmermann B."/>
            <person name="Baldwin I.T."/>
        </authorList>
    </citation>
    <scope>NUCLEOTIDE SEQUENCE [LARGE SCALE GENOMIC DNA]</scope>
    <source>
        <strain evidence="4">UT</strain>
    </source>
</reference>
<keyword evidence="5" id="KW-1185">Reference proteome</keyword>
<dbReference type="GO" id="GO:0009903">
    <property type="term" value="P:chloroplast avoidance movement"/>
    <property type="evidence" value="ECO:0007669"/>
    <property type="project" value="TreeGrafter"/>
</dbReference>
<evidence type="ECO:0000256" key="2">
    <source>
        <dbReference type="ARBA" id="ARBA00023054"/>
    </source>
</evidence>
<sequence length="216" mass="24650">MEVGYCEGGVKMMRSKAEIDTSAPFRSVKEAVTLFGERVLAGELYSPNKLRQMQDGESESDNVHSKLGMVTAELEETKQRLQKAREESLFMATCLSSLEEELERTRKELENLKEIGQKSEKIHSEIEDLKFVEDMTTKLEINKASENVEFQKKRYVTFENPSILSHVVNIPKLGDDHVILQRHPSLKKKKKKSLIPYIGGIFSRKKGGSEVQFVEN</sequence>
<name>A0A314L0S9_NICAT</name>
<dbReference type="GO" id="GO:0005829">
    <property type="term" value="C:cytosol"/>
    <property type="evidence" value="ECO:0007669"/>
    <property type="project" value="TreeGrafter"/>
</dbReference>
<comment type="caution">
    <text evidence="4">The sequence shown here is derived from an EMBL/GenBank/DDBJ whole genome shotgun (WGS) entry which is preliminary data.</text>
</comment>
<dbReference type="Proteomes" id="UP000187609">
    <property type="component" value="Unassembled WGS sequence"/>
</dbReference>
<protein>
    <submittedName>
        <fullName evidence="4">Web family protein</fullName>
    </submittedName>
</protein>
<evidence type="ECO:0000256" key="3">
    <source>
        <dbReference type="SAM" id="Coils"/>
    </source>
</evidence>
<dbReference type="PANTHER" id="PTHR32054">
    <property type="entry name" value="HEAVY CHAIN, PUTATIVE, EXPRESSED-RELATED-RELATED"/>
    <property type="match status" value="1"/>
</dbReference>
<proteinExistence type="inferred from homology"/>
<gene>
    <name evidence="4" type="ORF">A4A49_07472</name>
</gene>
<dbReference type="OrthoDB" id="4585693at2759"/>
<dbReference type="AlphaFoldDB" id="A0A314L0S9"/>
<organism evidence="4 5">
    <name type="scientific">Nicotiana attenuata</name>
    <name type="common">Coyote tobacco</name>
    <dbReference type="NCBI Taxonomy" id="49451"/>
    <lineage>
        <taxon>Eukaryota</taxon>
        <taxon>Viridiplantae</taxon>
        <taxon>Streptophyta</taxon>
        <taxon>Embryophyta</taxon>
        <taxon>Tracheophyta</taxon>
        <taxon>Spermatophyta</taxon>
        <taxon>Magnoliopsida</taxon>
        <taxon>eudicotyledons</taxon>
        <taxon>Gunneridae</taxon>
        <taxon>Pentapetalae</taxon>
        <taxon>asterids</taxon>
        <taxon>lamiids</taxon>
        <taxon>Solanales</taxon>
        <taxon>Solanaceae</taxon>
        <taxon>Nicotianoideae</taxon>
        <taxon>Nicotianeae</taxon>
        <taxon>Nicotiana</taxon>
    </lineage>
</organism>
<comment type="similarity">
    <text evidence="1">Belongs to the WEB family.</text>
</comment>
<dbReference type="GO" id="GO:0009904">
    <property type="term" value="P:chloroplast accumulation movement"/>
    <property type="evidence" value="ECO:0007669"/>
    <property type="project" value="TreeGrafter"/>
</dbReference>
<dbReference type="Gramene" id="OIT35072">
    <property type="protein sequence ID" value="OIT35072"/>
    <property type="gene ID" value="A4A49_07472"/>
</dbReference>
<dbReference type="KEGG" id="nau:109243847"/>
<evidence type="ECO:0000313" key="5">
    <source>
        <dbReference type="Proteomes" id="UP000187609"/>
    </source>
</evidence>
<dbReference type="STRING" id="49451.A0A314L0S9"/>